<evidence type="ECO:0000313" key="4">
    <source>
        <dbReference type="Proteomes" id="UP000001449"/>
    </source>
</evidence>
<gene>
    <name evidence="3" type="ORF">THAPSDRAFT_20817</name>
</gene>
<evidence type="ECO:0000313" key="3">
    <source>
        <dbReference type="EMBL" id="EED95849.1"/>
    </source>
</evidence>
<feature type="region of interest" description="Disordered" evidence="2">
    <location>
        <begin position="340"/>
        <end position="370"/>
    </location>
</feature>
<organism evidence="3 4">
    <name type="scientific">Thalassiosira pseudonana</name>
    <name type="common">Marine diatom</name>
    <name type="synonym">Cyclotella nana</name>
    <dbReference type="NCBI Taxonomy" id="35128"/>
    <lineage>
        <taxon>Eukaryota</taxon>
        <taxon>Sar</taxon>
        <taxon>Stramenopiles</taxon>
        <taxon>Ochrophyta</taxon>
        <taxon>Bacillariophyta</taxon>
        <taxon>Coscinodiscophyceae</taxon>
        <taxon>Thalassiosirophycidae</taxon>
        <taxon>Thalassiosirales</taxon>
        <taxon>Thalassiosiraceae</taxon>
        <taxon>Thalassiosira</taxon>
    </lineage>
</organism>
<dbReference type="PaxDb" id="35128-Thaps20817"/>
<dbReference type="EMBL" id="CM000638">
    <property type="protein sequence ID" value="EED95849.1"/>
    <property type="molecule type" value="Genomic_DNA"/>
</dbReference>
<reference evidence="3 4" key="2">
    <citation type="journal article" date="2008" name="Nature">
        <title>The Phaeodactylum genome reveals the evolutionary history of diatom genomes.</title>
        <authorList>
            <person name="Bowler C."/>
            <person name="Allen A.E."/>
            <person name="Badger J.H."/>
            <person name="Grimwood J."/>
            <person name="Jabbari K."/>
            <person name="Kuo A."/>
            <person name="Maheswari U."/>
            <person name="Martens C."/>
            <person name="Maumus F."/>
            <person name="Otillar R.P."/>
            <person name="Rayko E."/>
            <person name="Salamov A."/>
            <person name="Vandepoele K."/>
            <person name="Beszteri B."/>
            <person name="Gruber A."/>
            <person name="Heijde M."/>
            <person name="Katinka M."/>
            <person name="Mock T."/>
            <person name="Valentin K."/>
            <person name="Verret F."/>
            <person name="Berges J.A."/>
            <person name="Brownlee C."/>
            <person name="Cadoret J.P."/>
            <person name="Chiovitti A."/>
            <person name="Choi C.J."/>
            <person name="Coesel S."/>
            <person name="De Martino A."/>
            <person name="Detter J.C."/>
            <person name="Durkin C."/>
            <person name="Falciatore A."/>
            <person name="Fournet J."/>
            <person name="Haruta M."/>
            <person name="Huysman M.J."/>
            <person name="Jenkins B.D."/>
            <person name="Jiroutova K."/>
            <person name="Jorgensen R.E."/>
            <person name="Joubert Y."/>
            <person name="Kaplan A."/>
            <person name="Kroger N."/>
            <person name="Kroth P.G."/>
            <person name="La Roche J."/>
            <person name="Lindquist E."/>
            <person name="Lommer M."/>
            <person name="Martin-Jezequel V."/>
            <person name="Lopez P.J."/>
            <person name="Lucas S."/>
            <person name="Mangogna M."/>
            <person name="McGinnis K."/>
            <person name="Medlin L.K."/>
            <person name="Montsant A."/>
            <person name="Oudot-Le Secq M.P."/>
            <person name="Napoli C."/>
            <person name="Obornik M."/>
            <person name="Parker M.S."/>
            <person name="Petit J.L."/>
            <person name="Porcel B.M."/>
            <person name="Poulsen N."/>
            <person name="Robison M."/>
            <person name="Rychlewski L."/>
            <person name="Rynearson T.A."/>
            <person name="Schmutz J."/>
            <person name="Shapiro H."/>
            <person name="Siaut M."/>
            <person name="Stanley M."/>
            <person name="Sussman M.R."/>
            <person name="Taylor A.R."/>
            <person name="Vardi A."/>
            <person name="von Dassow P."/>
            <person name="Vyverman W."/>
            <person name="Willis A."/>
            <person name="Wyrwicz L.S."/>
            <person name="Rokhsar D.S."/>
            <person name="Weissenbach J."/>
            <person name="Armbrust E.V."/>
            <person name="Green B.R."/>
            <person name="Van de Peer Y."/>
            <person name="Grigoriev I.V."/>
        </authorList>
    </citation>
    <scope>NUCLEOTIDE SEQUENCE [LARGE SCALE GENOMIC DNA]</scope>
    <source>
        <strain evidence="3 4">CCMP1335</strain>
    </source>
</reference>
<accession>B8BQU8</accession>
<feature type="compositionally biased region" description="Polar residues" evidence="2">
    <location>
        <begin position="102"/>
        <end position="121"/>
    </location>
</feature>
<feature type="compositionally biased region" description="Polar residues" evidence="2">
    <location>
        <begin position="464"/>
        <end position="475"/>
    </location>
</feature>
<proteinExistence type="predicted"/>
<dbReference type="HOGENOM" id="CLU_405210_0_0_1"/>
<dbReference type="KEGG" id="tps:THAPSDRAFT_20817"/>
<dbReference type="InterPro" id="IPR019099">
    <property type="entry name" value="Uncharacterised_PGPGW_TM"/>
</dbReference>
<feature type="coiled-coil region" evidence="1">
    <location>
        <begin position="291"/>
        <end position="328"/>
    </location>
</feature>
<evidence type="ECO:0000256" key="1">
    <source>
        <dbReference type="SAM" id="Coils"/>
    </source>
</evidence>
<keyword evidence="1" id="KW-0175">Coiled coil</keyword>
<dbReference type="Pfam" id="PF09656">
    <property type="entry name" value="PGPGW"/>
    <property type="match status" value="1"/>
</dbReference>
<dbReference type="GeneID" id="7451469"/>
<feature type="compositionally biased region" description="Polar residues" evidence="2">
    <location>
        <begin position="340"/>
        <end position="356"/>
    </location>
</feature>
<protein>
    <submittedName>
        <fullName evidence="3">Uncharacterized protein</fullName>
    </submittedName>
</protein>
<sequence length="679" mass="75130">MHSLPEKDDLNNCITADGTEVQIEFHDQVAPETEGCDDIVGRSRSSPMEVDEDSESVFRVNTSNHSSRSYHHPRSPPMRSATFPFKPASALQALQSSCSNTSDSIVTSPSRSPFIQTQTGSFPRDEDCTISHSDDFTSHRSMSFPIYSQINTTPQQLQLSLADYVSQWTLLNSPGSFGSPATSSSQVTPIINAQSEDGSLHEHQPDSFPVEIDSPCDTDCWWLTESSQLAEELEMKKKCEAIIHFGDDEIELVDSTSVSFESEEMKWPSSLGQSESEDDKEVNPLYSPDDIEILREIRNKLKEDMQRADLDDDNKEELEHLLQRLNEATSLADLDAPATAHTTNVTSNAAELNNNDGTDEDMKNSKSSNSIHDSIRKPLVAIAGGTLVTTGIVLIPMPIIPGCLVVYAGLAVLASEFEGAKGALDTVKTPLEKWLADDEEEDSIDGNSTEEKGRRPAWTDMLPSCTSPDSQFSTNDEIDKDFMDLMRPKNVQMNDGKSESEWSVASFTRQTSNEFLKKEKEAARQSRQRANEKKRWLRKILKLDSTSSSTMDNDVSSSTTNTTTDEVVDRPSMLLRFDSVLSSYGEEIDVNGGVPSDRNNNEAEHARGELVLDVIELPSSAKRHADFKKYRSMSSGSISLNMNDASVKCIGLFREESVGTDSSPFFGEGCLPEDEVIEF</sequence>
<evidence type="ECO:0000256" key="2">
    <source>
        <dbReference type="SAM" id="MobiDB-lite"/>
    </source>
</evidence>
<dbReference type="AlphaFoldDB" id="B8BQU8"/>
<dbReference type="eggNOG" id="ENOG502QZ3S">
    <property type="taxonomic scope" value="Eukaryota"/>
</dbReference>
<feature type="region of interest" description="Disordered" evidence="2">
    <location>
        <begin position="263"/>
        <end position="285"/>
    </location>
</feature>
<name>B8BQU8_THAPS</name>
<reference evidence="3 4" key="1">
    <citation type="journal article" date="2004" name="Science">
        <title>The genome of the diatom Thalassiosira pseudonana: ecology, evolution, and metabolism.</title>
        <authorList>
            <person name="Armbrust E.V."/>
            <person name="Berges J.A."/>
            <person name="Bowler C."/>
            <person name="Green B.R."/>
            <person name="Martinez D."/>
            <person name="Putnam N.H."/>
            <person name="Zhou S."/>
            <person name="Allen A.E."/>
            <person name="Apt K.E."/>
            <person name="Bechner M."/>
            <person name="Brzezinski M.A."/>
            <person name="Chaal B.K."/>
            <person name="Chiovitti A."/>
            <person name="Davis A.K."/>
            <person name="Demarest M.S."/>
            <person name="Detter J.C."/>
            <person name="Glavina T."/>
            <person name="Goodstein D."/>
            <person name="Hadi M.Z."/>
            <person name="Hellsten U."/>
            <person name="Hildebrand M."/>
            <person name="Jenkins B.D."/>
            <person name="Jurka J."/>
            <person name="Kapitonov V.V."/>
            <person name="Kroger N."/>
            <person name="Lau W.W."/>
            <person name="Lane T.W."/>
            <person name="Larimer F.W."/>
            <person name="Lippmeier J.C."/>
            <person name="Lucas S."/>
            <person name="Medina M."/>
            <person name="Montsant A."/>
            <person name="Obornik M."/>
            <person name="Parker M.S."/>
            <person name="Palenik B."/>
            <person name="Pazour G.J."/>
            <person name="Richardson P.M."/>
            <person name="Rynearson T.A."/>
            <person name="Saito M.A."/>
            <person name="Schwartz D.C."/>
            <person name="Thamatrakoln K."/>
            <person name="Valentin K."/>
            <person name="Vardi A."/>
            <person name="Wilkerson F.P."/>
            <person name="Rokhsar D.S."/>
        </authorList>
    </citation>
    <scope>NUCLEOTIDE SEQUENCE [LARGE SCALE GENOMIC DNA]</scope>
    <source>
        <strain evidence="3 4">CCMP1335</strain>
    </source>
</reference>
<keyword evidence="4" id="KW-1185">Reference proteome</keyword>
<dbReference type="RefSeq" id="XP_002286208.1">
    <property type="nucleotide sequence ID" value="XM_002286172.1"/>
</dbReference>
<dbReference type="InParanoid" id="B8BQU8"/>
<dbReference type="Proteomes" id="UP000001449">
    <property type="component" value="Chromosome 1"/>
</dbReference>
<feature type="region of interest" description="Disordered" evidence="2">
    <location>
        <begin position="30"/>
        <end position="81"/>
    </location>
</feature>
<feature type="region of interest" description="Disordered" evidence="2">
    <location>
        <begin position="437"/>
        <end position="476"/>
    </location>
</feature>
<feature type="region of interest" description="Disordered" evidence="2">
    <location>
        <begin position="102"/>
        <end position="127"/>
    </location>
</feature>